<name>A0A1D9NZG5_9FIRM</name>
<dbReference type="InterPro" id="IPR011993">
    <property type="entry name" value="PH-like_dom_sf"/>
</dbReference>
<dbReference type="KEGG" id="bhu:bhn_I0291"/>
<dbReference type="AlphaFoldDB" id="A0A1D9NZG5"/>
<keyword evidence="2" id="KW-1185">Reference proteome</keyword>
<evidence type="ECO:0008006" key="3">
    <source>
        <dbReference type="Google" id="ProtNLM"/>
    </source>
</evidence>
<sequence>MAKFEKVFDFTKEKNVENVMKALQGGRGQEYLNAMCTEAQAAGAMNLSKAQIMITANYVCYYGDFKRSIVILPIQDIVNVYRSNCFYGSYDYNYMAIAVETKNNELFYFSKCSKNQNVPDFITALGTLMQRAQANAANLVG</sequence>
<proteinExistence type="predicted"/>
<dbReference type="OrthoDB" id="2002896at2"/>
<dbReference type="RefSeq" id="WP_071175112.1">
    <property type="nucleotide sequence ID" value="NZ_CP017831.1"/>
</dbReference>
<reference evidence="2" key="1">
    <citation type="submission" date="2016-10" db="EMBL/GenBank/DDBJ databases">
        <title>The complete genome sequence of the rumen bacterium Butyrivibrio hungatei MB2003.</title>
        <authorList>
            <person name="Palevich N."/>
            <person name="Kelly W.J."/>
            <person name="Leahy S.C."/>
            <person name="Altermann E."/>
            <person name="Rakonjac J."/>
            <person name="Attwood G.T."/>
        </authorList>
    </citation>
    <scope>NUCLEOTIDE SEQUENCE [LARGE SCALE GENOMIC DNA]</scope>
    <source>
        <strain evidence="2">MB2003</strain>
    </source>
</reference>
<evidence type="ECO:0000313" key="1">
    <source>
        <dbReference type="EMBL" id="AOZ95325.1"/>
    </source>
</evidence>
<gene>
    <name evidence="1" type="ORF">bhn_I0291</name>
</gene>
<dbReference type="EMBL" id="CP017831">
    <property type="protein sequence ID" value="AOZ95325.1"/>
    <property type="molecule type" value="Genomic_DNA"/>
</dbReference>
<evidence type="ECO:0000313" key="2">
    <source>
        <dbReference type="Proteomes" id="UP000179284"/>
    </source>
</evidence>
<accession>A0A1D9NZG5</accession>
<dbReference type="Gene3D" id="2.30.29.30">
    <property type="entry name" value="Pleckstrin-homology domain (PH domain)/Phosphotyrosine-binding domain (PTB)"/>
    <property type="match status" value="1"/>
</dbReference>
<dbReference type="Proteomes" id="UP000179284">
    <property type="component" value="Chromosome I"/>
</dbReference>
<protein>
    <recommendedName>
        <fullName evidence="3">YokE-like PH domain-containing protein</fullName>
    </recommendedName>
</protein>
<organism evidence="1 2">
    <name type="scientific">Butyrivibrio hungatei</name>
    <dbReference type="NCBI Taxonomy" id="185008"/>
    <lineage>
        <taxon>Bacteria</taxon>
        <taxon>Bacillati</taxon>
        <taxon>Bacillota</taxon>
        <taxon>Clostridia</taxon>
        <taxon>Lachnospirales</taxon>
        <taxon>Lachnospiraceae</taxon>
        <taxon>Butyrivibrio</taxon>
    </lineage>
</organism>